<organism evidence="2 3">
    <name type="scientific">Petrolisthes cinctipes</name>
    <name type="common">Flat porcelain crab</name>
    <dbReference type="NCBI Taxonomy" id="88211"/>
    <lineage>
        <taxon>Eukaryota</taxon>
        <taxon>Metazoa</taxon>
        <taxon>Ecdysozoa</taxon>
        <taxon>Arthropoda</taxon>
        <taxon>Crustacea</taxon>
        <taxon>Multicrustacea</taxon>
        <taxon>Malacostraca</taxon>
        <taxon>Eumalacostraca</taxon>
        <taxon>Eucarida</taxon>
        <taxon>Decapoda</taxon>
        <taxon>Pleocyemata</taxon>
        <taxon>Anomura</taxon>
        <taxon>Galatheoidea</taxon>
        <taxon>Porcellanidae</taxon>
        <taxon>Petrolisthes</taxon>
    </lineage>
</organism>
<feature type="region of interest" description="Disordered" evidence="1">
    <location>
        <begin position="57"/>
        <end position="80"/>
    </location>
</feature>
<protein>
    <submittedName>
        <fullName evidence="2">Uncharacterized protein</fullName>
    </submittedName>
</protein>
<keyword evidence="3" id="KW-1185">Reference proteome</keyword>
<dbReference type="EMBL" id="JAWQEG010007733">
    <property type="protein sequence ID" value="KAK3851785.1"/>
    <property type="molecule type" value="Genomic_DNA"/>
</dbReference>
<proteinExistence type="predicted"/>
<feature type="compositionally biased region" description="Low complexity" evidence="1">
    <location>
        <begin position="58"/>
        <end position="67"/>
    </location>
</feature>
<reference evidence="2" key="1">
    <citation type="submission" date="2023-10" db="EMBL/GenBank/DDBJ databases">
        <title>Genome assemblies of two species of porcelain crab, Petrolisthes cinctipes and Petrolisthes manimaculis (Anomura: Porcellanidae).</title>
        <authorList>
            <person name="Angst P."/>
        </authorList>
    </citation>
    <scope>NUCLEOTIDE SEQUENCE</scope>
    <source>
        <strain evidence="2">PB745_01</strain>
        <tissue evidence="2">Gill</tissue>
    </source>
</reference>
<comment type="caution">
    <text evidence="2">The sequence shown here is derived from an EMBL/GenBank/DDBJ whole genome shotgun (WGS) entry which is preliminary data.</text>
</comment>
<name>A0AAE1BMX4_PETCI</name>
<dbReference type="AlphaFoldDB" id="A0AAE1BMX4"/>
<evidence type="ECO:0000313" key="3">
    <source>
        <dbReference type="Proteomes" id="UP001286313"/>
    </source>
</evidence>
<sequence length="80" mass="8695">MSQYVLKNIKRFATSVIRDHLNGNRGLGVKWGHASQHRQRGEETDALLTADCVHFRRGSSASPPGSALGVSLPFMSPPPP</sequence>
<gene>
    <name evidence="2" type="ORF">Pcinc_041588</name>
</gene>
<accession>A0AAE1BMX4</accession>
<dbReference type="Proteomes" id="UP001286313">
    <property type="component" value="Unassembled WGS sequence"/>
</dbReference>
<evidence type="ECO:0000313" key="2">
    <source>
        <dbReference type="EMBL" id="KAK3851785.1"/>
    </source>
</evidence>
<evidence type="ECO:0000256" key="1">
    <source>
        <dbReference type="SAM" id="MobiDB-lite"/>
    </source>
</evidence>